<keyword evidence="2 6" id="KW-0540">Nuclease</keyword>
<dbReference type="HAMAP" id="MF_00227">
    <property type="entry name" value="RNase_P"/>
    <property type="match status" value="1"/>
</dbReference>
<dbReference type="AlphaFoldDB" id="A0A857N5E4"/>
<comment type="catalytic activity">
    <reaction evidence="6">
        <text>Endonucleolytic cleavage of RNA, removing 5'-extranucleotides from tRNA precursor.</text>
        <dbReference type="EC" id="3.1.26.5"/>
    </reaction>
</comment>
<comment type="subunit">
    <text evidence="6">Consists of a catalytic RNA component (M1 or rnpB) and a protein subunit.</text>
</comment>
<evidence type="ECO:0000313" key="9">
    <source>
        <dbReference type="Proteomes" id="UP000463983"/>
    </source>
</evidence>
<keyword evidence="9" id="KW-1185">Reference proteome</keyword>
<dbReference type="GO" id="GO:0030677">
    <property type="term" value="C:ribonuclease P complex"/>
    <property type="evidence" value="ECO:0007669"/>
    <property type="project" value="TreeGrafter"/>
</dbReference>
<dbReference type="GO" id="GO:0001682">
    <property type="term" value="P:tRNA 5'-leader removal"/>
    <property type="evidence" value="ECO:0007669"/>
    <property type="project" value="UniProtKB-UniRule"/>
</dbReference>
<keyword evidence="1 6" id="KW-0819">tRNA processing</keyword>
<dbReference type="GO" id="GO:0000049">
    <property type="term" value="F:tRNA binding"/>
    <property type="evidence" value="ECO:0007669"/>
    <property type="project" value="UniProtKB-UniRule"/>
</dbReference>
<dbReference type="Gene3D" id="3.30.230.10">
    <property type="match status" value="1"/>
</dbReference>
<dbReference type="InterPro" id="IPR020568">
    <property type="entry name" value="Ribosomal_Su5_D2-typ_SF"/>
</dbReference>
<evidence type="ECO:0000256" key="6">
    <source>
        <dbReference type="HAMAP-Rule" id="MF_00227"/>
    </source>
</evidence>
<dbReference type="Proteomes" id="UP000463983">
    <property type="component" value="Chromosome"/>
</dbReference>
<dbReference type="KEGG" id="caqa:MICH65_0223"/>
<dbReference type="EMBL" id="CP047901">
    <property type="protein sequence ID" value="QHO63204.1"/>
    <property type="molecule type" value="Genomic_DNA"/>
</dbReference>
<keyword evidence="5 6" id="KW-0694">RNA-binding</keyword>
<dbReference type="Pfam" id="PF00825">
    <property type="entry name" value="Ribonuclease_P"/>
    <property type="match status" value="1"/>
</dbReference>
<dbReference type="SUPFAM" id="SSF54211">
    <property type="entry name" value="Ribosomal protein S5 domain 2-like"/>
    <property type="match status" value="1"/>
</dbReference>
<evidence type="ECO:0000256" key="3">
    <source>
        <dbReference type="ARBA" id="ARBA00022759"/>
    </source>
</evidence>
<dbReference type="EC" id="3.1.26.5" evidence="6 7"/>
<sequence>MLPRHHRLPLRFFRHQLQKSGRSISTLDLTLYYGSRESPESPSRLAIIISKKLIPSAVKRNLFRRQLQHHLHSLLPTIPVGYDFLILPKPSSLHLNFDQQRESLEKLFSKINTD</sequence>
<dbReference type="PANTHER" id="PTHR33992">
    <property type="entry name" value="RIBONUCLEASE P PROTEIN COMPONENT"/>
    <property type="match status" value="1"/>
</dbReference>
<dbReference type="PANTHER" id="PTHR33992:SF1">
    <property type="entry name" value="RIBONUCLEASE P PROTEIN COMPONENT"/>
    <property type="match status" value="1"/>
</dbReference>
<comment type="similarity">
    <text evidence="6">Belongs to the RnpA family.</text>
</comment>
<proteinExistence type="inferred from homology"/>
<dbReference type="InterPro" id="IPR014721">
    <property type="entry name" value="Ribsml_uS5_D2-typ_fold_subgr"/>
</dbReference>
<dbReference type="InterPro" id="IPR000100">
    <property type="entry name" value="RNase_P"/>
</dbReference>
<evidence type="ECO:0000256" key="1">
    <source>
        <dbReference type="ARBA" id="ARBA00022694"/>
    </source>
</evidence>
<evidence type="ECO:0000256" key="4">
    <source>
        <dbReference type="ARBA" id="ARBA00022801"/>
    </source>
</evidence>
<evidence type="ECO:0000256" key="5">
    <source>
        <dbReference type="ARBA" id="ARBA00022884"/>
    </source>
</evidence>
<dbReference type="GO" id="GO:0004526">
    <property type="term" value="F:ribonuclease P activity"/>
    <property type="evidence" value="ECO:0007669"/>
    <property type="project" value="UniProtKB-UniRule"/>
</dbReference>
<gene>
    <name evidence="6" type="primary">rnpA</name>
    <name evidence="8" type="ORF">MICH65_0223</name>
</gene>
<dbReference type="NCBIfam" id="TIGR00188">
    <property type="entry name" value="rnpA"/>
    <property type="match status" value="1"/>
</dbReference>
<name>A0A857N5E4_9BACT</name>
<organism evidence="8 9">
    <name type="scientific">Candidatus Chazhemtobacterium aquaticus</name>
    <dbReference type="NCBI Taxonomy" id="2715735"/>
    <lineage>
        <taxon>Bacteria</taxon>
        <taxon>Candidatus Chazhemtobacteraceae</taxon>
        <taxon>Candidatus Chazhemtobacterium</taxon>
    </lineage>
</organism>
<accession>A0A857N5E4</accession>
<keyword evidence="4 6" id="KW-0378">Hydrolase</keyword>
<evidence type="ECO:0000256" key="7">
    <source>
        <dbReference type="NCBIfam" id="TIGR00188"/>
    </source>
</evidence>
<comment type="function">
    <text evidence="6">RNaseP catalyzes the removal of the 5'-leader sequence from pre-tRNA to produce the mature 5'-terminus. It can also cleave other RNA substrates such as 4.5S RNA. The protein component plays an auxiliary but essential role in vivo by binding to the 5'-leader sequence and broadening the substrate specificity of the ribozyme.</text>
</comment>
<dbReference type="GO" id="GO:0042781">
    <property type="term" value="F:3'-tRNA processing endoribonuclease activity"/>
    <property type="evidence" value="ECO:0007669"/>
    <property type="project" value="TreeGrafter"/>
</dbReference>
<evidence type="ECO:0000256" key="2">
    <source>
        <dbReference type="ARBA" id="ARBA00022722"/>
    </source>
</evidence>
<evidence type="ECO:0000313" key="8">
    <source>
        <dbReference type="EMBL" id="QHO63204.1"/>
    </source>
</evidence>
<protein>
    <recommendedName>
        <fullName evidence="6 7">Ribonuclease P protein component</fullName>
        <shortName evidence="6">RNase P protein</shortName>
        <shortName evidence="6">RNaseP protein</shortName>
        <ecNumber evidence="6 7">3.1.26.5</ecNumber>
    </recommendedName>
    <alternativeName>
        <fullName evidence="6">Protein C5</fullName>
    </alternativeName>
</protein>
<reference evidence="9" key="1">
    <citation type="journal article" date="2020" name="Microorganisms">
        <title>Complete Genome of a Member of a New Bacterial Lineage in the Microgenomates Group Reveals an Unusual Nucleotide Composition Disparity Between Two Strands of DNA and Limited Metabolic Potential.</title>
        <authorList>
            <person name="Kadnikov V.V."/>
            <person name="Mardanov A.V."/>
            <person name="Beletsky A.V."/>
            <person name="Karnachuk O.V."/>
            <person name="Ravin N.V."/>
        </authorList>
    </citation>
    <scope>NUCLEOTIDE SEQUENCE [LARGE SCALE GENOMIC DNA]</scope>
</reference>
<dbReference type="RefSeq" id="WP_161931595.1">
    <property type="nucleotide sequence ID" value="NZ_CP047901.1"/>
</dbReference>
<keyword evidence="3 6" id="KW-0255">Endonuclease</keyword>